<dbReference type="Gene3D" id="1.10.510.10">
    <property type="entry name" value="Transferase(Phosphotransferase) domain 1"/>
    <property type="match status" value="1"/>
</dbReference>
<dbReference type="FunFam" id="3.30.200.20:FF:000042">
    <property type="entry name" value="Aurora kinase A"/>
    <property type="match status" value="1"/>
</dbReference>
<dbReference type="Proteomes" id="UP000728032">
    <property type="component" value="Unassembled WGS sequence"/>
</dbReference>
<dbReference type="Pfam" id="PF00069">
    <property type="entry name" value="Pkinase"/>
    <property type="match status" value="1"/>
</dbReference>
<dbReference type="GO" id="GO:0035556">
    <property type="term" value="P:intracellular signal transduction"/>
    <property type="evidence" value="ECO:0007669"/>
    <property type="project" value="TreeGrafter"/>
</dbReference>
<feature type="domain" description="Protein kinase" evidence="7">
    <location>
        <begin position="33"/>
        <end position="175"/>
    </location>
</feature>
<dbReference type="InterPro" id="IPR011009">
    <property type="entry name" value="Kinase-like_dom_sf"/>
</dbReference>
<keyword evidence="3 6" id="KW-0547">Nucleotide-binding</keyword>
<dbReference type="AlphaFoldDB" id="A0A7R9MEP6"/>
<evidence type="ECO:0000259" key="7">
    <source>
        <dbReference type="PROSITE" id="PS50011"/>
    </source>
</evidence>
<dbReference type="OrthoDB" id="10260894at2759"/>
<evidence type="ECO:0000313" key="8">
    <source>
        <dbReference type="EMBL" id="CAD7658769.1"/>
    </source>
</evidence>
<dbReference type="GO" id="GO:0005634">
    <property type="term" value="C:nucleus"/>
    <property type="evidence" value="ECO:0007669"/>
    <property type="project" value="TreeGrafter"/>
</dbReference>
<proteinExistence type="predicted"/>
<accession>A0A7R9MEP6</accession>
<dbReference type="EMBL" id="OC930615">
    <property type="protein sequence ID" value="CAD7658769.1"/>
    <property type="molecule type" value="Genomic_DNA"/>
</dbReference>
<dbReference type="GO" id="GO:0043065">
    <property type="term" value="P:positive regulation of apoptotic process"/>
    <property type="evidence" value="ECO:0007669"/>
    <property type="project" value="TreeGrafter"/>
</dbReference>
<dbReference type="PROSITE" id="PS00107">
    <property type="entry name" value="PROTEIN_KINASE_ATP"/>
    <property type="match status" value="1"/>
</dbReference>
<evidence type="ECO:0000256" key="4">
    <source>
        <dbReference type="ARBA" id="ARBA00022777"/>
    </source>
</evidence>
<keyword evidence="9" id="KW-1185">Reference proteome</keyword>
<name>A0A7R9MEP6_9ACAR</name>
<dbReference type="GO" id="GO:0005524">
    <property type="term" value="F:ATP binding"/>
    <property type="evidence" value="ECO:0007669"/>
    <property type="project" value="UniProtKB-UniRule"/>
</dbReference>
<dbReference type="SUPFAM" id="SSF56112">
    <property type="entry name" value="Protein kinase-like (PK-like)"/>
    <property type="match status" value="1"/>
</dbReference>
<dbReference type="Gene3D" id="3.30.200.20">
    <property type="entry name" value="Phosphorylase Kinase, domain 1"/>
    <property type="match status" value="1"/>
</dbReference>
<evidence type="ECO:0000256" key="3">
    <source>
        <dbReference type="ARBA" id="ARBA00022741"/>
    </source>
</evidence>
<dbReference type="PANTHER" id="PTHR24342">
    <property type="entry name" value="SERINE/THREONINE-PROTEIN KINASE 17"/>
    <property type="match status" value="1"/>
</dbReference>
<evidence type="ECO:0000256" key="6">
    <source>
        <dbReference type="PROSITE-ProRule" id="PRU10141"/>
    </source>
</evidence>
<keyword evidence="1" id="KW-0723">Serine/threonine-protein kinase</keyword>
<protein>
    <recommendedName>
        <fullName evidence="7">Protein kinase domain-containing protein</fullName>
    </recommendedName>
</protein>
<dbReference type="InterPro" id="IPR000719">
    <property type="entry name" value="Prot_kinase_dom"/>
</dbReference>
<feature type="binding site" evidence="6">
    <location>
        <position position="62"/>
    </location>
    <ligand>
        <name>ATP</name>
        <dbReference type="ChEBI" id="CHEBI:30616"/>
    </ligand>
</feature>
<dbReference type="PROSITE" id="PS50011">
    <property type="entry name" value="PROTEIN_KINASE_DOM"/>
    <property type="match status" value="1"/>
</dbReference>
<evidence type="ECO:0000256" key="5">
    <source>
        <dbReference type="ARBA" id="ARBA00022840"/>
    </source>
</evidence>
<evidence type="ECO:0000256" key="2">
    <source>
        <dbReference type="ARBA" id="ARBA00022679"/>
    </source>
</evidence>
<dbReference type="InterPro" id="IPR017441">
    <property type="entry name" value="Protein_kinase_ATP_BS"/>
</dbReference>
<reference evidence="8" key="1">
    <citation type="submission" date="2020-11" db="EMBL/GenBank/DDBJ databases">
        <authorList>
            <person name="Tran Van P."/>
        </authorList>
    </citation>
    <scope>NUCLEOTIDE SEQUENCE</scope>
</reference>
<feature type="non-terminal residue" evidence="8">
    <location>
        <position position="1"/>
    </location>
</feature>
<dbReference type="GO" id="GO:0004674">
    <property type="term" value="F:protein serine/threonine kinase activity"/>
    <property type="evidence" value="ECO:0007669"/>
    <property type="project" value="UniProtKB-KW"/>
</dbReference>
<keyword evidence="4" id="KW-0418">Kinase</keyword>
<sequence>MIYVDETEPDEEAEPPFKPRKVVVKSKEPQNEYILGEELGRGKFGIVRRCTEKSTKKKLAAKFIIINRIDDRQEVEREVDIMRSLQHPRLLQLYDAFDDGKTQMCLILECIEGGELFERVIDDDFVLTEKACTIFMRQICEGVEYIHSQSILHLDMKVCISLLSLIYYNSIHTKH</sequence>
<organism evidence="8">
    <name type="scientific">Oppiella nova</name>
    <dbReference type="NCBI Taxonomy" id="334625"/>
    <lineage>
        <taxon>Eukaryota</taxon>
        <taxon>Metazoa</taxon>
        <taxon>Ecdysozoa</taxon>
        <taxon>Arthropoda</taxon>
        <taxon>Chelicerata</taxon>
        <taxon>Arachnida</taxon>
        <taxon>Acari</taxon>
        <taxon>Acariformes</taxon>
        <taxon>Sarcoptiformes</taxon>
        <taxon>Oribatida</taxon>
        <taxon>Brachypylina</taxon>
        <taxon>Oppioidea</taxon>
        <taxon>Oppiidae</taxon>
        <taxon>Oppiella</taxon>
    </lineage>
</organism>
<gene>
    <name evidence="8" type="ORF">ONB1V03_LOCUS15389</name>
</gene>
<dbReference type="EMBL" id="CAJPVJ010015790">
    <property type="protein sequence ID" value="CAG2175955.1"/>
    <property type="molecule type" value="Genomic_DNA"/>
</dbReference>
<keyword evidence="2" id="KW-0808">Transferase</keyword>
<keyword evidence="5 6" id="KW-0067">ATP-binding</keyword>
<evidence type="ECO:0000313" key="9">
    <source>
        <dbReference type="Proteomes" id="UP000728032"/>
    </source>
</evidence>
<evidence type="ECO:0000256" key="1">
    <source>
        <dbReference type="ARBA" id="ARBA00022527"/>
    </source>
</evidence>
<dbReference type="PANTHER" id="PTHR24342:SF20">
    <property type="entry name" value="MYOSIN LIGHT CHAIN KINASE, SMOOTH MUSCLE"/>
    <property type="match status" value="1"/>
</dbReference>